<name>A0A1Z4KU07_ANAVA</name>
<sequence length="149" mass="17278">MNLTDRQDTDYLKFIGKLPPQDNYIPVESFNQGAWYWVDKNTPCLQIVSPDPHPWGQEWVISLVVDRGIKDLVESPPLSVSLKLSPLSPLEKATSVEITRQIEYGKFVHTQEQLYYFVTFICQGDNSLAEHENPLSEWVTYLFYPKAKR</sequence>
<evidence type="ECO:0000313" key="1">
    <source>
        <dbReference type="EMBL" id="BAY72459.1"/>
    </source>
</evidence>
<dbReference type="EMBL" id="AP018216">
    <property type="protein sequence ID" value="BAY72459.1"/>
    <property type="molecule type" value="Genomic_DNA"/>
</dbReference>
<dbReference type="Proteomes" id="UP000217507">
    <property type="component" value="Chromosome"/>
</dbReference>
<gene>
    <name evidence="1" type="ORF">NIES23_52840</name>
</gene>
<organism evidence="1 2">
    <name type="scientific">Trichormus variabilis NIES-23</name>
    <dbReference type="NCBI Taxonomy" id="1973479"/>
    <lineage>
        <taxon>Bacteria</taxon>
        <taxon>Bacillati</taxon>
        <taxon>Cyanobacteriota</taxon>
        <taxon>Cyanophyceae</taxon>
        <taxon>Nostocales</taxon>
        <taxon>Nostocaceae</taxon>
        <taxon>Trichormus</taxon>
    </lineage>
</organism>
<protein>
    <submittedName>
        <fullName evidence="1">Uncharacterized protein</fullName>
    </submittedName>
</protein>
<evidence type="ECO:0000313" key="2">
    <source>
        <dbReference type="Proteomes" id="UP000217507"/>
    </source>
</evidence>
<accession>A0A1Z4KU07</accession>
<proteinExistence type="predicted"/>
<dbReference type="AlphaFoldDB" id="A0A1Z4KU07"/>
<reference evidence="1 2" key="1">
    <citation type="submission" date="2017-06" db="EMBL/GenBank/DDBJ databases">
        <title>Genome sequencing of cyanobaciteial culture collection at National Institute for Environmental Studies (NIES).</title>
        <authorList>
            <person name="Hirose Y."/>
            <person name="Shimura Y."/>
            <person name="Fujisawa T."/>
            <person name="Nakamura Y."/>
            <person name="Kawachi M."/>
        </authorList>
    </citation>
    <scope>NUCLEOTIDE SEQUENCE [LARGE SCALE GENOMIC DNA]</scope>
    <source>
        <strain evidence="1 2">NIES-23</strain>
    </source>
</reference>